<dbReference type="Proteomes" id="UP000327424">
    <property type="component" value="Chromosome"/>
</dbReference>
<proteinExistence type="predicted"/>
<accession>A0A5J6WH71</accession>
<evidence type="ECO:0000313" key="2">
    <source>
        <dbReference type="Proteomes" id="UP000327424"/>
    </source>
</evidence>
<gene>
    <name evidence="1" type="ORF">FR932_05640</name>
</gene>
<protein>
    <submittedName>
        <fullName evidence="1">Uncharacterized protein</fullName>
    </submittedName>
</protein>
<organism evidence="1 2">
    <name type="scientific">Moritella marina ATCC 15381</name>
    <dbReference type="NCBI Taxonomy" id="1202962"/>
    <lineage>
        <taxon>Bacteria</taxon>
        <taxon>Pseudomonadati</taxon>
        <taxon>Pseudomonadota</taxon>
        <taxon>Gammaproteobacteria</taxon>
        <taxon>Alteromonadales</taxon>
        <taxon>Moritellaceae</taxon>
        <taxon>Moritella</taxon>
    </lineage>
</organism>
<dbReference type="OrthoDB" id="6399153at2"/>
<dbReference type="KEGG" id="mmaa:FR932_05640"/>
<reference evidence="1 2" key="1">
    <citation type="submission" date="2019-09" db="EMBL/GenBank/DDBJ databases">
        <title>Hybrid Assembly of the complete Genome of the Deep-Sea Bacterium Moritella marina from long Nanopore and Illumina reads.</title>
        <authorList>
            <person name="Magin S."/>
            <person name="Georgoulis A."/>
            <person name="Papadimitriou K."/>
            <person name="Iliakis G."/>
            <person name="Vorgias C.E."/>
        </authorList>
    </citation>
    <scope>NUCLEOTIDE SEQUENCE [LARGE SCALE GENOMIC DNA]</scope>
    <source>
        <strain evidence="1 2">MP-1</strain>
    </source>
</reference>
<name>A0A5J6WH71_MORMI</name>
<evidence type="ECO:0000313" key="1">
    <source>
        <dbReference type="EMBL" id="QFI37347.1"/>
    </source>
</evidence>
<dbReference type="AlphaFoldDB" id="A0A5J6WH71"/>
<dbReference type="RefSeq" id="WP_019439820.1">
    <property type="nucleotide sequence ID" value="NZ_ALOE01000004.1"/>
</dbReference>
<dbReference type="EMBL" id="CP044399">
    <property type="protein sequence ID" value="QFI37347.1"/>
    <property type="molecule type" value="Genomic_DNA"/>
</dbReference>
<sequence length="174" mass="19510">MESPLKEVMFEYVPTTQEVESLLQQTPNAKINIANTKQACDISQISHLSHYGYCINGIHIEVDICDATEIEPLWSFLELDFLRISFTSDEVLEDDFNGFLTWLENADKLEALALEAQPLHQDDGLQLLSIYFAASKQFPVSLFVKNNVDTAAMPSLPALQVLNHANAAMTMKAF</sequence>
<keyword evidence="2" id="KW-1185">Reference proteome</keyword>